<feature type="non-terminal residue" evidence="3">
    <location>
        <position position="325"/>
    </location>
</feature>
<dbReference type="EMBL" id="BARS01007264">
    <property type="protein sequence ID" value="GAF80647.1"/>
    <property type="molecule type" value="Genomic_DNA"/>
</dbReference>
<evidence type="ECO:0000256" key="1">
    <source>
        <dbReference type="ARBA" id="ARBA00022729"/>
    </source>
</evidence>
<gene>
    <name evidence="3" type="ORF">S01H1_14010</name>
</gene>
<organism evidence="3">
    <name type="scientific">marine sediment metagenome</name>
    <dbReference type="NCBI Taxonomy" id="412755"/>
    <lineage>
        <taxon>unclassified sequences</taxon>
        <taxon>metagenomes</taxon>
        <taxon>ecological metagenomes</taxon>
    </lineage>
</organism>
<comment type="caution">
    <text evidence="3">The sequence shown here is derived from an EMBL/GenBank/DDBJ whole genome shotgun (WGS) entry which is preliminary data.</text>
</comment>
<dbReference type="AlphaFoldDB" id="X0SXK3"/>
<dbReference type="InterPro" id="IPR032812">
    <property type="entry name" value="SbsA_Ig"/>
</dbReference>
<dbReference type="Gene3D" id="2.60.40.3710">
    <property type="match status" value="1"/>
</dbReference>
<evidence type="ECO:0000259" key="2">
    <source>
        <dbReference type="Pfam" id="PF13205"/>
    </source>
</evidence>
<evidence type="ECO:0000313" key="3">
    <source>
        <dbReference type="EMBL" id="GAF80647.1"/>
    </source>
</evidence>
<dbReference type="Pfam" id="PF13205">
    <property type="entry name" value="Big_5"/>
    <property type="match status" value="1"/>
</dbReference>
<name>X0SXK3_9ZZZZ</name>
<feature type="domain" description="SbsA Ig-like" evidence="2">
    <location>
        <begin position="150"/>
        <end position="238"/>
    </location>
</feature>
<sequence>MSKAVAGAVVAVALLVVAGFLTLADPFIYRGPLAEPFFEVDEAQGKAWLDSQIVIEIGGSFSEEEALGLLDIDPLVPLGEEDLVVEHIAEFPWPEWFPGANTRVTINPHRSRLFEPETSYTVSLKGESLTFETITVPRVVDAYVDSALHNDLKNVPTSSPIVLVFNEEVLWQDEYLDVEPSAQVTTTTEKSSGGGTQLSVIPRERWENFTAYTLTIREGVEDIHGYEGVEEFSLDFATWPRPGLAEMAPIGNDSPVDSAVRVEFERAVDRQTVEEALRVEPSASGNFEWENDWVLKWRPSELQYSTTYTVSVGGKAIGGDPLVRS</sequence>
<protein>
    <recommendedName>
        <fullName evidence="2">SbsA Ig-like domain-containing protein</fullName>
    </recommendedName>
</protein>
<reference evidence="3" key="1">
    <citation type="journal article" date="2014" name="Front. Microbiol.">
        <title>High frequency of phylogenetically diverse reductive dehalogenase-homologous genes in deep subseafloor sedimentary metagenomes.</title>
        <authorList>
            <person name="Kawai M."/>
            <person name="Futagami T."/>
            <person name="Toyoda A."/>
            <person name="Takaki Y."/>
            <person name="Nishi S."/>
            <person name="Hori S."/>
            <person name="Arai W."/>
            <person name="Tsubouchi T."/>
            <person name="Morono Y."/>
            <person name="Uchiyama I."/>
            <person name="Ito T."/>
            <person name="Fujiyama A."/>
            <person name="Inagaki F."/>
            <person name="Takami H."/>
        </authorList>
    </citation>
    <scope>NUCLEOTIDE SEQUENCE</scope>
    <source>
        <strain evidence="3">Expedition CK06-06</strain>
    </source>
</reference>
<keyword evidence="1" id="KW-0732">Signal</keyword>
<proteinExistence type="predicted"/>
<accession>X0SXK3</accession>